<comment type="caution">
    <text evidence="8">The sequence shown here is derived from an EMBL/GenBank/DDBJ whole genome shotgun (WGS) entry which is preliminary data.</text>
</comment>
<feature type="transmembrane region" description="Helical" evidence="7">
    <location>
        <begin position="73"/>
        <end position="92"/>
    </location>
</feature>
<evidence type="ECO:0000256" key="7">
    <source>
        <dbReference type="SAM" id="Phobius"/>
    </source>
</evidence>
<evidence type="ECO:0000313" key="8">
    <source>
        <dbReference type="EMBL" id="OYN78026.1"/>
    </source>
</evidence>
<reference evidence="8 9" key="1">
    <citation type="submission" date="2017-07" db="EMBL/GenBank/DDBJ databases">
        <title>The new phylogeny of genus Mycobacterium.</title>
        <authorList>
            <person name="Tortoli E."/>
            <person name="Trovato A."/>
            <person name="Cirillo D.M."/>
        </authorList>
    </citation>
    <scope>NUCLEOTIDE SEQUENCE [LARGE SCALE GENOMIC DNA]</scope>
    <source>
        <strain evidence="8 9">ATCC 33027</strain>
    </source>
</reference>
<feature type="transmembrane region" description="Helical" evidence="7">
    <location>
        <begin position="29"/>
        <end position="61"/>
    </location>
</feature>
<dbReference type="PANTHER" id="PTHR30028">
    <property type="entry name" value="UPF0014 INNER MEMBRANE PROTEIN YBBM-RELATED"/>
    <property type="match status" value="1"/>
</dbReference>
<keyword evidence="4 7" id="KW-1133">Transmembrane helix</keyword>
<keyword evidence="5 7" id="KW-0472">Membrane</keyword>
<gene>
    <name evidence="8" type="ORF">CG716_17010</name>
</gene>
<dbReference type="Proteomes" id="UP000216063">
    <property type="component" value="Unassembled WGS sequence"/>
</dbReference>
<comment type="similarity">
    <text evidence="2">Belongs to the UPF0014 family.</text>
</comment>
<name>A0A255DF57_9MYCO</name>
<evidence type="ECO:0000313" key="9">
    <source>
        <dbReference type="Proteomes" id="UP000216063"/>
    </source>
</evidence>
<dbReference type="OrthoDB" id="3212530at2"/>
<evidence type="ECO:0000256" key="6">
    <source>
        <dbReference type="SAM" id="MobiDB-lite"/>
    </source>
</evidence>
<dbReference type="Pfam" id="PF03649">
    <property type="entry name" value="UPF0014"/>
    <property type="match status" value="1"/>
</dbReference>
<organism evidence="8 9">
    <name type="scientific">Mycolicibacterium sphagni</name>
    <dbReference type="NCBI Taxonomy" id="1786"/>
    <lineage>
        <taxon>Bacteria</taxon>
        <taxon>Bacillati</taxon>
        <taxon>Actinomycetota</taxon>
        <taxon>Actinomycetes</taxon>
        <taxon>Mycobacteriales</taxon>
        <taxon>Mycobacteriaceae</taxon>
        <taxon>Mycolicibacterium</taxon>
    </lineage>
</organism>
<dbReference type="PANTHER" id="PTHR30028:SF0">
    <property type="entry name" value="PROTEIN ALUMINUM SENSITIVE 3"/>
    <property type="match status" value="1"/>
</dbReference>
<protein>
    <submittedName>
        <fullName evidence="8">ABC transporter permease</fullName>
    </submittedName>
</protein>
<comment type="subcellular location">
    <subcellularLocation>
        <location evidence="1">Membrane</location>
        <topology evidence="1">Multi-pass membrane protein</topology>
    </subcellularLocation>
</comment>
<dbReference type="InterPro" id="IPR005226">
    <property type="entry name" value="UPF0014_fam"/>
</dbReference>
<proteinExistence type="inferred from homology"/>
<feature type="transmembrane region" description="Helical" evidence="7">
    <location>
        <begin position="98"/>
        <end position="122"/>
    </location>
</feature>
<dbReference type="GO" id="GO:0005886">
    <property type="term" value="C:plasma membrane"/>
    <property type="evidence" value="ECO:0007669"/>
    <property type="project" value="TreeGrafter"/>
</dbReference>
<feature type="region of interest" description="Disordered" evidence="6">
    <location>
        <begin position="230"/>
        <end position="252"/>
    </location>
</feature>
<keyword evidence="9" id="KW-1185">Reference proteome</keyword>
<feature type="transmembrane region" description="Helical" evidence="7">
    <location>
        <begin position="199"/>
        <end position="221"/>
    </location>
</feature>
<sequence>MVLASAGVYWSTALGSAWTVPRAAVRAVLQLVAVAAILTAALSSLRTSLIVLAVMFAAATVTAAHRSQSNRSWLLALALATGMLSVLPLLLATGLVPITGIAIVPIAGILLGSTMTATAVAARRALDTLRTRAGEVEALLSLGFRDRLARMEIIGPTATDALLPNLDQTRTVGIVTLPGAFVGVLLSTGSAMQAGAVQILILLSILLSQTCAVAVTLELIARGKITRTGHPPESMRRRLGLRRRRSATDASA</sequence>
<dbReference type="AlphaFoldDB" id="A0A255DF57"/>
<keyword evidence="3 7" id="KW-0812">Transmembrane</keyword>
<evidence type="ECO:0000256" key="1">
    <source>
        <dbReference type="ARBA" id="ARBA00004141"/>
    </source>
</evidence>
<evidence type="ECO:0000256" key="3">
    <source>
        <dbReference type="ARBA" id="ARBA00022692"/>
    </source>
</evidence>
<evidence type="ECO:0000256" key="5">
    <source>
        <dbReference type="ARBA" id="ARBA00023136"/>
    </source>
</evidence>
<accession>A0A255DF57</accession>
<evidence type="ECO:0000256" key="4">
    <source>
        <dbReference type="ARBA" id="ARBA00022989"/>
    </source>
</evidence>
<evidence type="ECO:0000256" key="2">
    <source>
        <dbReference type="ARBA" id="ARBA00005268"/>
    </source>
</evidence>
<feature type="transmembrane region" description="Helical" evidence="7">
    <location>
        <begin position="172"/>
        <end position="193"/>
    </location>
</feature>
<dbReference type="EMBL" id="NOZR01000014">
    <property type="protein sequence ID" value="OYN78026.1"/>
    <property type="molecule type" value="Genomic_DNA"/>
</dbReference>